<dbReference type="AlphaFoldDB" id="E9HEI8"/>
<proteinExistence type="predicted"/>
<dbReference type="KEGG" id="dpx:DAPPUDRAFT_328708"/>
<evidence type="ECO:0000313" key="3">
    <source>
        <dbReference type="EMBL" id="EFX69854.1"/>
    </source>
</evidence>
<feature type="transmembrane region" description="Helical" evidence="2">
    <location>
        <begin position="97"/>
        <end position="118"/>
    </location>
</feature>
<keyword evidence="4" id="KW-1185">Reference proteome</keyword>
<sequence>MEQNVENNGENLQIENVGSPHPDKSGRKCHCGWVRLKSILEPASCLFLDFGANTLSNSGYVLAAMIFTFMIIQIVLASILVRLNLENVINNGRFKFLSFLMTLVASISLILMATKTLMQEGHRYYLK</sequence>
<evidence type="ECO:0000256" key="1">
    <source>
        <dbReference type="SAM" id="MobiDB-lite"/>
    </source>
</evidence>
<keyword evidence="2" id="KW-0472">Membrane</keyword>
<organism evidence="3 4">
    <name type="scientific">Daphnia pulex</name>
    <name type="common">Water flea</name>
    <dbReference type="NCBI Taxonomy" id="6669"/>
    <lineage>
        <taxon>Eukaryota</taxon>
        <taxon>Metazoa</taxon>
        <taxon>Ecdysozoa</taxon>
        <taxon>Arthropoda</taxon>
        <taxon>Crustacea</taxon>
        <taxon>Branchiopoda</taxon>
        <taxon>Diplostraca</taxon>
        <taxon>Cladocera</taxon>
        <taxon>Anomopoda</taxon>
        <taxon>Daphniidae</taxon>
        <taxon>Daphnia</taxon>
    </lineage>
</organism>
<feature type="transmembrane region" description="Helical" evidence="2">
    <location>
        <begin position="60"/>
        <end position="85"/>
    </location>
</feature>
<dbReference type="EMBL" id="GL732629">
    <property type="protein sequence ID" value="EFX69854.1"/>
    <property type="molecule type" value="Genomic_DNA"/>
</dbReference>
<keyword evidence="2" id="KW-1133">Transmembrane helix</keyword>
<accession>E9HEI8</accession>
<feature type="region of interest" description="Disordered" evidence="1">
    <location>
        <begin position="1"/>
        <end position="25"/>
    </location>
</feature>
<name>E9HEI8_DAPPU</name>
<gene>
    <name evidence="3" type="ORF">DAPPUDRAFT_328708</name>
</gene>
<dbReference type="Proteomes" id="UP000000305">
    <property type="component" value="Unassembled WGS sequence"/>
</dbReference>
<feature type="compositionally biased region" description="Polar residues" evidence="1">
    <location>
        <begin position="1"/>
        <end position="16"/>
    </location>
</feature>
<keyword evidence="2" id="KW-0812">Transmembrane</keyword>
<protein>
    <submittedName>
        <fullName evidence="3">Uncharacterized protein</fullName>
    </submittedName>
</protein>
<evidence type="ECO:0000313" key="4">
    <source>
        <dbReference type="Proteomes" id="UP000000305"/>
    </source>
</evidence>
<dbReference type="PhylomeDB" id="E9HEI8"/>
<evidence type="ECO:0000256" key="2">
    <source>
        <dbReference type="SAM" id="Phobius"/>
    </source>
</evidence>
<reference evidence="3 4" key="1">
    <citation type="journal article" date="2011" name="Science">
        <title>The ecoresponsive genome of Daphnia pulex.</title>
        <authorList>
            <person name="Colbourne J.K."/>
            <person name="Pfrender M.E."/>
            <person name="Gilbert D."/>
            <person name="Thomas W.K."/>
            <person name="Tucker A."/>
            <person name="Oakley T.H."/>
            <person name="Tokishita S."/>
            <person name="Aerts A."/>
            <person name="Arnold G.J."/>
            <person name="Basu M.K."/>
            <person name="Bauer D.J."/>
            <person name="Caceres C.E."/>
            <person name="Carmel L."/>
            <person name="Casola C."/>
            <person name="Choi J.H."/>
            <person name="Detter J.C."/>
            <person name="Dong Q."/>
            <person name="Dusheyko S."/>
            <person name="Eads B.D."/>
            <person name="Frohlich T."/>
            <person name="Geiler-Samerotte K.A."/>
            <person name="Gerlach D."/>
            <person name="Hatcher P."/>
            <person name="Jogdeo S."/>
            <person name="Krijgsveld J."/>
            <person name="Kriventseva E.V."/>
            <person name="Kultz D."/>
            <person name="Laforsch C."/>
            <person name="Lindquist E."/>
            <person name="Lopez J."/>
            <person name="Manak J.R."/>
            <person name="Muller J."/>
            <person name="Pangilinan J."/>
            <person name="Patwardhan R.P."/>
            <person name="Pitluck S."/>
            <person name="Pritham E.J."/>
            <person name="Rechtsteiner A."/>
            <person name="Rho M."/>
            <person name="Rogozin I.B."/>
            <person name="Sakarya O."/>
            <person name="Salamov A."/>
            <person name="Schaack S."/>
            <person name="Shapiro H."/>
            <person name="Shiga Y."/>
            <person name="Skalitzky C."/>
            <person name="Smith Z."/>
            <person name="Souvorov A."/>
            <person name="Sung W."/>
            <person name="Tang Z."/>
            <person name="Tsuchiya D."/>
            <person name="Tu H."/>
            <person name="Vos H."/>
            <person name="Wang M."/>
            <person name="Wolf Y.I."/>
            <person name="Yamagata H."/>
            <person name="Yamada T."/>
            <person name="Ye Y."/>
            <person name="Shaw J.R."/>
            <person name="Andrews J."/>
            <person name="Crease T.J."/>
            <person name="Tang H."/>
            <person name="Lucas S.M."/>
            <person name="Robertson H.M."/>
            <person name="Bork P."/>
            <person name="Koonin E.V."/>
            <person name="Zdobnov E.M."/>
            <person name="Grigoriev I.V."/>
            <person name="Lynch M."/>
            <person name="Boore J.L."/>
        </authorList>
    </citation>
    <scope>NUCLEOTIDE SEQUENCE [LARGE SCALE GENOMIC DNA]</scope>
</reference>
<dbReference type="InParanoid" id="E9HEI8"/>
<dbReference type="HOGENOM" id="CLU_1972686_0_0_1"/>